<dbReference type="Pfam" id="PF14022">
    <property type="entry name" value="DUF4238"/>
    <property type="match status" value="1"/>
</dbReference>
<dbReference type="EMBL" id="AOIK01000043">
    <property type="protein sequence ID" value="ELY83627.1"/>
    <property type="molecule type" value="Genomic_DNA"/>
</dbReference>
<protein>
    <recommendedName>
        <fullName evidence="3">DUF4238 domain-containing protein</fullName>
    </recommendedName>
</protein>
<comment type="caution">
    <text evidence="1">The sequence shown here is derived from an EMBL/GenBank/DDBJ whole genome shotgun (WGS) entry which is preliminary data.</text>
</comment>
<dbReference type="Proteomes" id="UP000011511">
    <property type="component" value="Unassembled WGS sequence"/>
</dbReference>
<name>L9ZDF8_NATA2</name>
<proteinExistence type="predicted"/>
<dbReference type="RefSeq" id="WP_007110771.1">
    <property type="nucleotide sequence ID" value="NZ_AOIK01000043.1"/>
</dbReference>
<evidence type="ECO:0000313" key="1">
    <source>
        <dbReference type="EMBL" id="ELY83627.1"/>
    </source>
</evidence>
<evidence type="ECO:0000313" key="2">
    <source>
        <dbReference type="Proteomes" id="UP000011511"/>
    </source>
</evidence>
<reference evidence="1 2" key="1">
    <citation type="journal article" date="2014" name="PLoS Genet.">
        <title>Phylogenetically driven sequencing of extremely halophilic archaea reveals strategies for static and dynamic osmo-response.</title>
        <authorList>
            <person name="Becker E.A."/>
            <person name="Seitzer P.M."/>
            <person name="Tritt A."/>
            <person name="Larsen D."/>
            <person name="Krusor M."/>
            <person name="Yao A.I."/>
            <person name="Wu D."/>
            <person name="Madern D."/>
            <person name="Eisen J.A."/>
            <person name="Darling A.E."/>
            <person name="Facciotti M.T."/>
        </authorList>
    </citation>
    <scope>NUCLEOTIDE SEQUENCE [LARGE SCALE GENOMIC DNA]</scope>
    <source>
        <strain evidence="1 2">JCM 12890</strain>
    </source>
</reference>
<dbReference type="InterPro" id="IPR025332">
    <property type="entry name" value="DUF4238"/>
</dbReference>
<dbReference type="AlphaFoldDB" id="L9ZDF8"/>
<organism evidence="1 2">
    <name type="scientific">Natrinema altunense (strain JCM 12890 / CGMCC 1.3731 / AJ2)</name>
    <dbReference type="NCBI Taxonomy" id="1227494"/>
    <lineage>
        <taxon>Archaea</taxon>
        <taxon>Methanobacteriati</taxon>
        <taxon>Methanobacteriota</taxon>
        <taxon>Stenosarchaea group</taxon>
        <taxon>Halobacteria</taxon>
        <taxon>Halobacteriales</taxon>
        <taxon>Natrialbaceae</taxon>
        <taxon>Natrinema</taxon>
    </lineage>
</organism>
<accession>L9ZDF8</accession>
<sequence>MPERKNQHYVPQHYLRAWANNGQLDIFHLGSKGTFSEGQDSVCSRNYFYGNPPVVEEELAELEGYHARPLNALRGGDDLTNLSDQYIQLLLSFVTTQRTRTKATKDDIRDGDDFIREAVRDDMEADRYEDRIMWTSDLTEEEKEDTLVDASLLGTHHYMMTLGIFGHIGIGDLEGVMLRNTTDREFIISDVPVVHDIPPYKRKHGLVPAGLANRGLQIFCPIDRNRILLLYDPAVYHFDHNSRKQVLIKSSDVVNQLNLLQFHNAENIVMYDSSDEDYITTLYSRIDEARRREEITVPLETESGLTEHIDKTPAYQVPKLSPDLPDCKTMTHLPYVKQRPSSQSERVQNIVRRIFNESRGPDIGLIRSIRVFENMMEQN</sequence>
<gene>
    <name evidence="1" type="ORF">C485_17782</name>
</gene>
<keyword evidence="2" id="KW-1185">Reference proteome</keyword>
<evidence type="ECO:0008006" key="3">
    <source>
        <dbReference type="Google" id="ProtNLM"/>
    </source>
</evidence>